<evidence type="ECO:0000313" key="2">
    <source>
        <dbReference type="Proteomes" id="UP000286045"/>
    </source>
</evidence>
<sequence length="108" mass="12196">MDYNNYYNHCQLQKSTVAGGAEANYPGGDGEKPSWAMQPQIHRSGVVPSDEVLVKSLYKQLLKDEWELRYKPAHDYPDEYGLPPSLLGHSLLPVGGEITFRDTLEILF</sequence>
<proteinExistence type="predicted"/>
<organism evidence="1 2">
    <name type="scientific">Xylaria grammica</name>
    <dbReference type="NCBI Taxonomy" id="363999"/>
    <lineage>
        <taxon>Eukaryota</taxon>
        <taxon>Fungi</taxon>
        <taxon>Dikarya</taxon>
        <taxon>Ascomycota</taxon>
        <taxon>Pezizomycotina</taxon>
        <taxon>Sordariomycetes</taxon>
        <taxon>Xylariomycetidae</taxon>
        <taxon>Xylariales</taxon>
        <taxon>Xylariaceae</taxon>
        <taxon>Xylaria</taxon>
    </lineage>
</organism>
<comment type="caution">
    <text evidence="1">The sequence shown here is derived from an EMBL/GenBank/DDBJ whole genome shotgun (WGS) entry which is preliminary data.</text>
</comment>
<keyword evidence="2" id="KW-1185">Reference proteome</keyword>
<evidence type="ECO:0000313" key="1">
    <source>
        <dbReference type="EMBL" id="RWA11794.1"/>
    </source>
</evidence>
<dbReference type="Proteomes" id="UP000286045">
    <property type="component" value="Unassembled WGS sequence"/>
</dbReference>
<dbReference type="AlphaFoldDB" id="A0A439DBK1"/>
<gene>
    <name evidence="1" type="ORF">EKO27_g3315</name>
</gene>
<dbReference type="EMBL" id="RYZI01000069">
    <property type="protein sequence ID" value="RWA11794.1"/>
    <property type="molecule type" value="Genomic_DNA"/>
</dbReference>
<accession>A0A439DBK1</accession>
<name>A0A439DBK1_9PEZI</name>
<protein>
    <submittedName>
        <fullName evidence="1">Uncharacterized protein</fullName>
    </submittedName>
</protein>
<reference evidence="1 2" key="1">
    <citation type="submission" date="2018-12" db="EMBL/GenBank/DDBJ databases">
        <title>Draft genome sequence of Xylaria grammica IHI A82.</title>
        <authorList>
            <person name="Buettner E."/>
            <person name="Kellner H."/>
        </authorList>
    </citation>
    <scope>NUCLEOTIDE SEQUENCE [LARGE SCALE GENOMIC DNA]</scope>
    <source>
        <strain evidence="1 2">IHI A82</strain>
    </source>
</reference>